<dbReference type="CDD" id="cd16917">
    <property type="entry name" value="HATPase_UhpB-NarQ-NarX-like"/>
    <property type="match status" value="1"/>
</dbReference>
<evidence type="ECO:0000256" key="2">
    <source>
        <dbReference type="ARBA" id="ARBA00012438"/>
    </source>
</evidence>
<dbReference type="Pfam" id="PF23539">
    <property type="entry name" value="DUF7134"/>
    <property type="match status" value="1"/>
</dbReference>
<dbReference type="EMBL" id="JBHEZZ010000010">
    <property type="protein sequence ID" value="MFC1403523.1"/>
    <property type="molecule type" value="Genomic_DNA"/>
</dbReference>
<dbReference type="Pfam" id="PF07730">
    <property type="entry name" value="HisKA_3"/>
    <property type="match status" value="1"/>
</dbReference>
<keyword evidence="5" id="KW-0547">Nucleotide-binding</keyword>
<name>A0ABV6UPX8_9ACTN</name>
<feature type="transmembrane region" description="Helical" evidence="10">
    <location>
        <begin position="87"/>
        <end position="104"/>
    </location>
</feature>
<protein>
    <recommendedName>
        <fullName evidence="2">histidine kinase</fullName>
        <ecNumber evidence="2">2.7.13.3</ecNumber>
    </recommendedName>
</protein>
<feature type="transmembrane region" description="Helical" evidence="10">
    <location>
        <begin position="111"/>
        <end position="129"/>
    </location>
</feature>
<dbReference type="InterPro" id="IPR011712">
    <property type="entry name" value="Sig_transdc_His_kin_sub3_dim/P"/>
</dbReference>
<evidence type="ECO:0000256" key="4">
    <source>
        <dbReference type="ARBA" id="ARBA00022679"/>
    </source>
</evidence>
<dbReference type="InterPro" id="IPR003594">
    <property type="entry name" value="HATPase_dom"/>
</dbReference>
<evidence type="ECO:0000256" key="9">
    <source>
        <dbReference type="SAM" id="MobiDB-lite"/>
    </source>
</evidence>
<feature type="transmembrane region" description="Helical" evidence="10">
    <location>
        <begin position="12"/>
        <end position="32"/>
    </location>
</feature>
<feature type="transmembrane region" description="Helical" evidence="10">
    <location>
        <begin position="65"/>
        <end position="81"/>
    </location>
</feature>
<dbReference type="PANTHER" id="PTHR24421:SF10">
    <property type="entry name" value="NITRATE_NITRITE SENSOR PROTEIN NARQ"/>
    <property type="match status" value="1"/>
</dbReference>
<keyword evidence="6 12" id="KW-0418">Kinase</keyword>
<keyword evidence="3" id="KW-0597">Phosphoprotein</keyword>
<dbReference type="RefSeq" id="WP_051725415.1">
    <property type="nucleotide sequence ID" value="NZ_JBHEZZ010000010.1"/>
</dbReference>
<dbReference type="InterPro" id="IPR036890">
    <property type="entry name" value="HATPase_C_sf"/>
</dbReference>
<dbReference type="Gene3D" id="3.30.565.10">
    <property type="entry name" value="Histidine kinase-like ATPase, C-terminal domain"/>
    <property type="match status" value="1"/>
</dbReference>
<proteinExistence type="predicted"/>
<dbReference type="InterPro" id="IPR050482">
    <property type="entry name" value="Sensor_HK_TwoCompSys"/>
</dbReference>
<evidence type="ECO:0000256" key="6">
    <source>
        <dbReference type="ARBA" id="ARBA00022777"/>
    </source>
</evidence>
<dbReference type="PANTHER" id="PTHR24421">
    <property type="entry name" value="NITRATE/NITRITE SENSOR PROTEIN NARX-RELATED"/>
    <property type="match status" value="1"/>
</dbReference>
<evidence type="ECO:0000259" key="11">
    <source>
        <dbReference type="SMART" id="SM00387"/>
    </source>
</evidence>
<organism evidence="12 13">
    <name type="scientific">Streptacidiphilus cavernicola</name>
    <dbReference type="NCBI Taxonomy" id="3342716"/>
    <lineage>
        <taxon>Bacteria</taxon>
        <taxon>Bacillati</taxon>
        <taxon>Actinomycetota</taxon>
        <taxon>Actinomycetes</taxon>
        <taxon>Kitasatosporales</taxon>
        <taxon>Streptomycetaceae</taxon>
        <taxon>Streptacidiphilus</taxon>
    </lineage>
</organism>
<feature type="domain" description="Histidine kinase/HSP90-like ATPase" evidence="11">
    <location>
        <begin position="289"/>
        <end position="383"/>
    </location>
</feature>
<evidence type="ECO:0000313" key="13">
    <source>
        <dbReference type="Proteomes" id="UP001592528"/>
    </source>
</evidence>
<keyword evidence="8" id="KW-0902">Two-component regulatory system</keyword>
<dbReference type="Proteomes" id="UP001592528">
    <property type="component" value="Unassembled WGS sequence"/>
</dbReference>
<evidence type="ECO:0000256" key="1">
    <source>
        <dbReference type="ARBA" id="ARBA00000085"/>
    </source>
</evidence>
<dbReference type="Gene3D" id="1.20.5.1930">
    <property type="match status" value="1"/>
</dbReference>
<evidence type="ECO:0000256" key="5">
    <source>
        <dbReference type="ARBA" id="ARBA00022741"/>
    </source>
</evidence>
<dbReference type="SUPFAM" id="SSF55874">
    <property type="entry name" value="ATPase domain of HSP90 chaperone/DNA topoisomerase II/histidine kinase"/>
    <property type="match status" value="1"/>
</dbReference>
<evidence type="ECO:0000256" key="10">
    <source>
        <dbReference type="SAM" id="Phobius"/>
    </source>
</evidence>
<dbReference type="Pfam" id="PF02518">
    <property type="entry name" value="HATPase_c"/>
    <property type="match status" value="1"/>
</dbReference>
<keyword evidence="13" id="KW-1185">Reference proteome</keyword>
<comment type="catalytic activity">
    <reaction evidence="1">
        <text>ATP + protein L-histidine = ADP + protein N-phospho-L-histidine.</text>
        <dbReference type="EC" id="2.7.13.3"/>
    </reaction>
</comment>
<keyword evidence="4" id="KW-0808">Transferase</keyword>
<keyword evidence="10" id="KW-1133">Transmembrane helix</keyword>
<gene>
    <name evidence="12" type="ORF">ACEZDJ_19720</name>
</gene>
<keyword evidence="7" id="KW-0067">ATP-binding</keyword>
<accession>A0ABV6UPX8</accession>
<evidence type="ECO:0000256" key="8">
    <source>
        <dbReference type="ARBA" id="ARBA00023012"/>
    </source>
</evidence>
<keyword evidence="10" id="KW-0472">Membrane</keyword>
<dbReference type="InterPro" id="IPR055558">
    <property type="entry name" value="DUF7134"/>
</dbReference>
<sequence length="406" mass="42892">MDPLHAPLLKRLTPAHWVAVDCVAVLFLTFLYRTTFRGASGLVGSQVLDSALVTAAMLPAALRRIWPRTVLAVVVVAWVAVMVRSYLPEQPAVAIAFVVYLVPLRFPRREALLLLIGTVAVTTIGFVAAHPFPNGYGYLGANAVLISGAWLTGLLVRQQRAYSAGMQDLAERRARAMLVEDRLQIARELHDVVAHTLSLIAVQAGVANFVVAERPEEAPRALASIEGISRNALAEMRAMLGVLRADDQGDGLGPAPGLEDLKALVERAAEAGVRVALSVRGSRPHLSAGIDLAAYRVIQEAVTNVIKHAAAGDCRVTVTYADDALALEVTDCGRGMRGNSGIQGPGHGLVGMRERVGMYGGEFEAGPGPERGFRVAARFSLRGSGLTDGSGPLHRTGPSPASGTAA</sequence>
<dbReference type="GO" id="GO:0016301">
    <property type="term" value="F:kinase activity"/>
    <property type="evidence" value="ECO:0007669"/>
    <property type="project" value="UniProtKB-KW"/>
</dbReference>
<evidence type="ECO:0000313" key="12">
    <source>
        <dbReference type="EMBL" id="MFC1403523.1"/>
    </source>
</evidence>
<feature type="region of interest" description="Disordered" evidence="9">
    <location>
        <begin position="385"/>
        <end position="406"/>
    </location>
</feature>
<keyword evidence="10" id="KW-0812">Transmembrane</keyword>
<evidence type="ECO:0000256" key="3">
    <source>
        <dbReference type="ARBA" id="ARBA00022553"/>
    </source>
</evidence>
<comment type="caution">
    <text evidence="12">The sequence shown here is derived from an EMBL/GenBank/DDBJ whole genome shotgun (WGS) entry which is preliminary data.</text>
</comment>
<dbReference type="EC" id="2.7.13.3" evidence="2"/>
<evidence type="ECO:0000256" key="7">
    <source>
        <dbReference type="ARBA" id="ARBA00022840"/>
    </source>
</evidence>
<dbReference type="SMART" id="SM00387">
    <property type="entry name" value="HATPase_c"/>
    <property type="match status" value="1"/>
</dbReference>
<feature type="transmembrane region" description="Helical" evidence="10">
    <location>
        <begin position="135"/>
        <end position="156"/>
    </location>
</feature>
<reference evidence="12 13" key="1">
    <citation type="submission" date="2024-09" db="EMBL/GenBank/DDBJ databases">
        <authorList>
            <person name="Lee S.D."/>
        </authorList>
    </citation>
    <scope>NUCLEOTIDE SEQUENCE [LARGE SCALE GENOMIC DNA]</scope>
    <source>
        <strain evidence="12 13">N1-5</strain>
    </source>
</reference>